<sequence>MSAPILVTGATGRLGQLVTARLLEQNQRVRVFTRRPEAARALFGARVEIAPGDFADRDSLHKALAGTRKLFLLSPISESLVEEQIAAAGAAAIEGGSRIVKISGSDWTIDPPGVSISGDAHAAVEWHLRGLSIEHVCIRPNAWMQVALLNTIRQAMTGQVLNARHGTARVAYIDARDIADVAVHQLLAPRVADKPLIITGNEAVSIRDIAGILARVLHRPIGVAETSGSVAPLLGDGFEHRAVAQFGTLIAAGRAATVTRVVPELLGHAPRTVKAFITEHFAADAALAG</sequence>
<organism evidence="2 3">
    <name type="scientific">Devosia neptuniae</name>
    <dbReference type="NCBI Taxonomy" id="191302"/>
    <lineage>
        <taxon>Bacteria</taxon>
        <taxon>Pseudomonadati</taxon>
        <taxon>Pseudomonadota</taxon>
        <taxon>Alphaproteobacteria</taxon>
        <taxon>Hyphomicrobiales</taxon>
        <taxon>Devosiaceae</taxon>
        <taxon>Devosia</taxon>
    </lineage>
</organism>
<dbReference type="Gene3D" id="3.90.25.10">
    <property type="entry name" value="UDP-galactose 4-epimerase, domain 1"/>
    <property type="match status" value="1"/>
</dbReference>
<accession>A0ABY6CB36</accession>
<dbReference type="Proteomes" id="UP001061862">
    <property type="component" value="Chromosome"/>
</dbReference>
<keyword evidence="3" id="KW-1185">Reference proteome</keyword>
<dbReference type="Pfam" id="PF05368">
    <property type="entry name" value="NmrA"/>
    <property type="match status" value="1"/>
</dbReference>
<evidence type="ECO:0000313" key="3">
    <source>
        <dbReference type="Proteomes" id="UP001061862"/>
    </source>
</evidence>
<dbReference type="InterPro" id="IPR008030">
    <property type="entry name" value="NmrA-like"/>
</dbReference>
<dbReference type="SUPFAM" id="SSF51735">
    <property type="entry name" value="NAD(P)-binding Rossmann-fold domains"/>
    <property type="match status" value="1"/>
</dbReference>
<dbReference type="EMBL" id="CP104965">
    <property type="protein sequence ID" value="UXN69453.1"/>
    <property type="molecule type" value="Genomic_DNA"/>
</dbReference>
<evidence type="ECO:0000259" key="1">
    <source>
        <dbReference type="Pfam" id="PF05368"/>
    </source>
</evidence>
<dbReference type="RefSeq" id="WP_262167930.1">
    <property type="nucleotide sequence ID" value="NZ_CP104965.1"/>
</dbReference>
<gene>
    <name evidence="2" type="ORF">N8A98_19840</name>
</gene>
<dbReference type="PANTHER" id="PTHR43162">
    <property type="match status" value="1"/>
</dbReference>
<protein>
    <submittedName>
        <fullName evidence="2">NmrA family NAD(P)-binding protein</fullName>
    </submittedName>
</protein>
<dbReference type="InterPro" id="IPR051604">
    <property type="entry name" value="Ergot_Alk_Oxidoreductase"/>
</dbReference>
<dbReference type="Gene3D" id="3.40.50.720">
    <property type="entry name" value="NAD(P)-binding Rossmann-like Domain"/>
    <property type="match status" value="1"/>
</dbReference>
<evidence type="ECO:0000313" key="2">
    <source>
        <dbReference type="EMBL" id="UXN69453.1"/>
    </source>
</evidence>
<proteinExistence type="predicted"/>
<feature type="domain" description="NmrA-like" evidence="1">
    <location>
        <begin position="4"/>
        <end position="222"/>
    </location>
</feature>
<dbReference type="PANTHER" id="PTHR43162:SF1">
    <property type="entry name" value="PRESTALK A DIFFERENTIATION PROTEIN A"/>
    <property type="match status" value="1"/>
</dbReference>
<reference evidence="2 3" key="1">
    <citation type="submission" date="2022-09" db="EMBL/GenBank/DDBJ databases">
        <title>Interaction between co-microsymbionts with complementary sets of symbiotic genes in legume-rhizobium systems.</title>
        <authorList>
            <person name="Safronova V."/>
            <person name="Sazanova A."/>
            <person name="Afonin A."/>
            <person name="Chirak E."/>
        </authorList>
    </citation>
    <scope>NUCLEOTIDE SEQUENCE [LARGE SCALE GENOMIC DNA]</scope>
    <source>
        <strain evidence="2 3">A18/4-1</strain>
    </source>
</reference>
<name>A0ABY6CB36_9HYPH</name>
<dbReference type="InterPro" id="IPR036291">
    <property type="entry name" value="NAD(P)-bd_dom_sf"/>
</dbReference>